<gene>
    <name evidence="1" type="ORF">HPB50_006537</name>
</gene>
<organism evidence="1 2">
    <name type="scientific">Hyalomma asiaticum</name>
    <name type="common">Tick</name>
    <dbReference type="NCBI Taxonomy" id="266040"/>
    <lineage>
        <taxon>Eukaryota</taxon>
        <taxon>Metazoa</taxon>
        <taxon>Ecdysozoa</taxon>
        <taxon>Arthropoda</taxon>
        <taxon>Chelicerata</taxon>
        <taxon>Arachnida</taxon>
        <taxon>Acari</taxon>
        <taxon>Parasitiformes</taxon>
        <taxon>Ixodida</taxon>
        <taxon>Ixodoidea</taxon>
        <taxon>Ixodidae</taxon>
        <taxon>Hyalomminae</taxon>
        <taxon>Hyalomma</taxon>
    </lineage>
</organism>
<protein>
    <submittedName>
        <fullName evidence="1">Uncharacterized protein</fullName>
    </submittedName>
</protein>
<name>A0ACB7SSB9_HYAAI</name>
<accession>A0ACB7SSB9</accession>
<reference evidence="1" key="1">
    <citation type="submission" date="2020-05" db="EMBL/GenBank/DDBJ databases">
        <title>Large-scale comparative analyses of tick genomes elucidate their genetic diversity and vector capacities.</title>
        <authorList>
            <person name="Jia N."/>
            <person name="Wang J."/>
            <person name="Shi W."/>
            <person name="Du L."/>
            <person name="Sun Y."/>
            <person name="Zhan W."/>
            <person name="Jiang J."/>
            <person name="Wang Q."/>
            <person name="Zhang B."/>
            <person name="Ji P."/>
            <person name="Sakyi L.B."/>
            <person name="Cui X."/>
            <person name="Yuan T."/>
            <person name="Jiang B."/>
            <person name="Yang W."/>
            <person name="Lam T.T.-Y."/>
            <person name="Chang Q."/>
            <person name="Ding S."/>
            <person name="Wang X."/>
            <person name="Zhu J."/>
            <person name="Ruan X."/>
            <person name="Zhao L."/>
            <person name="Wei J."/>
            <person name="Que T."/>
            <person name="Du C."/>
            <person name="Cheng J."/>
            <person name="Dai P."/>
            <person name="Han X."/>
            <person name="Huang E."/>
            <person name="Gao Y."/>
            <person name="Liu J."/>
            <person name="Shao H."/>
            <person name="Ye R."/>
            <person name="Li L."/>
            <person name="Wei W."/>
            <person name="Wang X."/>
            <person name="Wang C."/>
            <person name="Yang T."/>
            <person name="Huo Q."/>
            <person name="Li W."/>
            <person name="Guo W."/>
            <person name="Chen H."/>
            <person name="Zhou L."/>
            <person name="Ni X."/>
            <person name="Tian J."/>
            <person name="Zhou Y."/>
            <person name="Sheng Y."/>
            <person name="Liu T."/>
            <person name="Pan Y."/>
            <person name="Xia L."/>
            <person name="Li J."/>
            <person name="Zhao F."/>
            <person name="Cao W."/>
        </authorList>
    </citation>
    <scope>NUCLEOTIDE SEQUENCE</scope>
    <source>
        <strain evidence="1">Hyas-2018</strain>
    </source>
</reference>
<evidence type="ECO:0000313" key="2">
    <source>
        <dbReference type="Proteomes" id="UP000821845"/>
    </source>
</evidence>
<sequence>MVTSNLSYVLSSRPLVRRKPYTLAHYQPQQVKDTDSAAPHTLEQWEARLPSSDLADQQSLIDQLEAGAILGSSARRAPLGLSDISDRKPSVFVRCCSNRPKAAGHVCVCQRKGATTQSSRAPWQRMALPDSRACWPVAACAAVFVFFGMMLTKSESVMYIGFMDMLHINREEASWPLTIAIIMSQLCGPLYGLLGLWLSDRVLLVAGALLCALPVMACALAQNLGLLIFLYGVLYGLGVACEELLPFTVVARHFVRYRGTAMGLLFVVTAVSGFVSPLIVEALRQAFDFRVALLILGALHLNMLFGCIFVDRVPRSDDNCPRGRSGSEVSKPPAVVRRPRGSSFQAASFAHSCSKSIVESFTAARSTPPTLRPQEADSLLEKSPSKRLARNMRLLVSPQFLHVAASRAVSLFVLSSFLLTAVDFGTDNGLGGYEAVALVTVSAVGDLVSRIGTGLILDSKVISGDALMLWSFAIQATSLAVMALVKHYWILLASCFFTGVTGGGRIFACTVMVAELFDERSLPLSLGITNFVAGILCLARPPLIGYIRDVMGSYDPLYIAFAVTNAVFTVTWTVSLCWRKCHRKREWLLIESFTDEEQETRN</sequence>
<evidence type="ECO:0000313" key="1">
    <source>
        <dbReference type="EMBL" id="KAH6938042.1"/>
    </source>
</evidence>
<comment type="caution">
    <text evidence="1">The sequence shown here is derived from an EMBL/GenBank/DDBJ whole genome shotgun (WGS) entry which is preliminary data.</text>
</comment>
<proteinExistence type="predicted"/>
<dbReference type="Proteomes" id="UP000821845">
    <property type="component" value="Chromosome 2"/>
</dbReference>
<keyword evidence="2" id="KW-1185">Reference proteome</keyword>
<dbReference type="EMBL" id="CM023482">
    <property type="protein sequence ID" value="KAH6938042.1"/>
    <property type="molecule type" value="Genomic_DNA"/>
</dbReference>